<feature type="compositionally biased region" description="Low complexity" evidence="2">
    <location>
        <begin position="235"/>
        <end position="247"/>
    </location>
</feature>
<reference evidence="5 6" key="1">
    <citation type="submission" date="2016-03" db="EMBL/GenBank/DDBJ databases">
        <title>Deep-sea bacteria in the southern Pacific.</title>
        <authorList>
            <person name="Tang K."/>
        </authorList>
    </citation>
    <scope>NUCLEOTIDE SEQUENCE [LARGE SCALE GENOMIC DNA]</scope>
    <source>
        <strain evidence="5 6">JLT2016</strain>
    </source>
</reference>
<dbReference type="InterPro" id="IPR058626">
    <property type="entry name" value="MdtA-like_b-barrel"/>
</dbReference>
<dbReference type="InterPro" id="IPR006143">
    <property type="entry name" value="RND_pump_MFP"/>
</dbReference>
<dbReference type="InterPro" id="IPR058627">
    <property type="entry name" value="MdtA-like_C"/>
</dbReference>
<dbReference type="Pfam" id="PF25967">
    <property type="entry name" value="RND-MFP_C"/>
    <property type="match status" value="1"/>
</dbReference>
<accession>A0A1U7D0D0</accession>
<dbReference type="NCBIfam" id="TIGR01730">
    <property type="entry name" value="RND_mfp"/>
    <property type="match status" value="1"/>
</dbReference>
<dbReference type="STRING" id="1229727.Ga0080559_TMP811"/>
<dbReference type="RefSeq" id="WP_076622217.1">
    <property type="nucleotide sequence ID" value="NZ_BMEW01000002.1"/>
</dbReference>
<dbReference type="GO" id="GO:0005886">
    <property type="term" value="C:plasma membrane"/>
    <property type="evidence" value="ECO:0007669"/>
    <property type="project" value="TreeGrafter"/>
</dbReference>
<organism evidence="5 6">
    <name type="scientific">Salipiger profundus</name>
    <dbReference type="NCBI Taxonomy" id="1229727"/>
    <lineage>
        <taxon>Bacteria</taxon>
        <taxon>Pseudomonadati</taxon>
        <taxon>Pseudomonadota</taxon>
        <taxon>Alphaproteobacteria</taxon>
        <taxon>Rhodobacterales</taxon>
        <taxon>Roseobacteraceae</taxon>
        <taxon>Salipiger</taxon>
    </lineage>
</organism>
<evidence type="ECO:0000313" key="5">
    <source>
        <dbReference type="EMBL" id="APX21607.1"/>
    </source>
</evidence>
<dbReference type="PANTHER" id="PTHR30158">
    <property type="entry name" value="ACRA/E-RELATED COMPONENT OF DRUG EFFLUX TRANSPORTER"/>
    <property type="match status" value="1"/>
</dbReference>
<dbReference type="Proteomes" id="UP000186559">
    <property type="component" value="Chromosome"/>
</dbReference>
<protein>
    <submittedName>
        <fullName evidence="5">RND family efflux transporter, MFP subunit</fullName>
    </submittedName>
</protein>
<dbReference type="SUPFAM" id="SSF111369">
    <property type="entry name" value="HlyD-like secretion proteins"/>
    <property type="match status" value="1"/>
</dbReference>
<dbReference type="Gene3D" id="2.40.420.20">
    <property type="match status" value="1"/>
</dbReference>
<dbReference type="Pfam" id="PF25944">
    <property type="entry name" value="Beta-barrel_RND"/>
    <property type="match status" value="1"/>
</dbReference>
<evidence type="ECO:0000256" key="1">
    <source>
        <dbReference type="ARBA" id="ARBA00009477"/>
    </source>
</evidence>
<feature type="domain" description="Multidrug resistance protein MdtA-like C-terminal permuted SH3" evidence="4">
    <location>
        <begin position="138"/>
        <end position="196"/>
    </location>
</feature>
<evidence type="ECO:0000259" key="3">
    <source>
        <dbReference type="Pfam" id="PF25944"/>
    </source>
</evidence>
<keyword evidence="6" id="KW-1185">Reference proteome</keyword>
<dbReference type="AlphaFoldDB" id="A0A1U7D0D0"/>
<dbReference type="GO" id="GO:0046677">
    <property type="term" value="P:response to antibiotic"/>
    <property type="evidence" value="ECO:0007669"/>
    <property type="project" value="TreeGrafter"/>
</dbReference>
<evidence type="ECO:0000313" key="6">
    <source>
        <dbReference type="Proteomes" id="UP000186559"/>
    </source>
</evidence>
<proteinExistence type="inferred from homology"/>
<dbReference type="KEGG" id="tpro:Ga0080559_TMP811"/>
<feature type="domain" description="Multidrug resistance protein MdtA-like beta-barrel" evidence="3">
    <location>
        <begin position="46"/>
        <end position="134"/>
    </location>
</feature>
<dbReference type="Gene3D" id="2.40.30.170">
    <property type="match status" value="1"/>
</dbReference>
<dbReference type="GO" id="GO:0022857">
    <property type="term" value="F:transmembrane transporter activity"/>
    <property type="evidence" value="ECO:0007669"/>
    <property type="project" value="InterPro"/>
</dbReference>
<evidence type="ECO:0000256" key="2">
    <source>
        <dbReference type="SAM" id="MobiDB-lite"/>
    </source>
</evidence>
<sequence>MAQLDLDRTEITSPIASFPSVPTVSVGALVTENQTDALTTVTRLDPIYVDVEETSRRIGQIREKIDTGTLQRGDRLGITLQLETGETYSGEGRMVSPSVNVSTTTGTTELRLQFDNPERRVLPGQFPRVDMTLGTTTAVLVPQGATSRAADGTLTALVAVDGTAQQRRLTSQGSYRNAWIVTDGVEDGEALVMDGLSNLADGAQVTTVPVSISDDRVVTEVRQDDGEETGGGRAGAAPDDGAAQDAE</sequence>
<dbReference type="Gene3D" id="2.40.50.100">
    <property type="match status" value="1"/>
</dbReference>
<feature type="region of interest" description="Disordered" evidence="2">
    <location>
        <begin position="221"/>
        <end position="247"/>
    </location>
</feature>
<comment type="similarity">
    <text evidence="1">Belongs to the membrane fusion protein (MFP) (TC 8.A.1) family.</text>
</comment>
<name>A0A1U7D0D0_9RHOB</name>
<gene>
    <name evidence="5" type="ORF">Ga0080559_TMP811</name>
</gene>
<dbReference type="EMBL" id="CP014796">
    <property type="protein sequence ID" value="APX21607.1"/>
    <property type="molecule type" value="Genomic_DNA"/>
</dbReference>
<dbReference type="PANTHER" id="PTHR30158:SF3">
    <property type="entry name" value="MULTIDRUG EFFLUX PUMP SUBUNIT ACRA-RELATED"/>
    <property type="match status" value="1"/>
</dbReference>
<evidence type="ECO:0000259" key="4">
    <source>
        <dbReference type="Pfam" id="PF25967"/>
    </source>
</evidence>